<dbReference type="OrthoDB" id="9793637at2"/>
<evidence type="ECO:0000313" key="3">
    <source>
        <dbReference type="EMBL" id="OWU97150.1"/>
    </source>
</evidence>
<dbReference type="AlphaFoldDB" id="A0A246R9X7"/>
<keyword evidence="4" id="KW-1185">Reference proteome</keyword>
<proteinExistence type="predicted"/>
<comment type="caution">
    <text evidence="3">The sequence shown here is derived from an EMBL/GenBank/DDBJ whole genome shotgun (WGS) entry which is preliminary data.</text>
</comment>
<sequence length="166" mass="19139">MSTDAIVLLKEDHKEMRRLFREFEKAQEGPVSRRRKLVDEIVAALTTHTYLENEVMYPEVRKLLPDLEDDILESYEEHHVADVLCAELAAMDASDDHFVAKTTVLIENVEHHVEEEEQEWFPKVREALGRNQLQEIGERMIALRPDAPRSPSDPEAVRSARHATTA</sequence>
<accession>A0A246R9X7</accession>
<dbReference type="PANTHER" id="PTHR35585:SF1">
    <property type="entry name" value="HHE DOMAIN PROTEIN (AFU_ORTHOLOGUE AFUA_4G00730)"/>
    <property type="match status" value="1"/>
</dbReference>
<gene>
    <name evidence="3" type="ORF">B5D80_31850</name>
</gene>
<dbReference type="EMBL" id="MZMV01000107">
    <property type="protein sequence ID" value="OWU97150.1"/>
    <property type="molecule type" value="Genomic_DNA"/>
</dbReference>
<evidence type="ECO:0000259" key="2">
    <source>
        <dbReference type="Pfam" id="PF01814"/>
    </source>
</evidence>
<evidence type="ECO:0000313" key="4">
    <source>
        <dbReference type="Proteomes" id="UP000197174"/>
    </source>
</evidence>
<feature type="domain" description="Hemerythrin-like" evidence="2">
    <location>
        <begin position="5"/>
        <end position="124"/>
    </location>
</feature>
<protein>
    <submittedName>
        <fullName evidence="3">Hemerythrin</fullName>
    </submittedName>
</protein>
<dbReference type="Pfam" id="PF01814">
    <property type="entry name" value="Hemerythrin"/>
    <property type="match status" value="1"/>
</dbReference>
<evidence type="ECO:0000256" key="1">
    <source>
        <dbReference type="SAM" id="MobiDB-lite"/>
    </source>
</evidence>
<dbReference type="InterPro" id="IPR012312">
    <property type="entry name" value="Hemerythrin-like"/>
</dbReference>
<dbReference type="PANTHER" id="PTHR35585">
    <property type="entry name" value="HHE DOMAIN PROTEIN (AFU_ORTHOLOGUE AFUA_4G00730)"/>
    <property type="match status" value="1"/>
</dbReference>
<reference evidence="3 4" key="1">
    <citation type="submission" date="2017-03" db="EMBL/GenBank/DDBJ databases">
        <title>Whole genome sequence of Micromonospora wenchangensis, isolated from mangrove soil.</title>
        <authorList>
            <person name="Yang H."/>
        </authorList>
    </citation>
    <scope>NUCLEOTIDE SEQUENCE [LARGE SCALE GENOMIC DNA]</scope>
    <source>
        <strain evidence="3 4">CCTCC AA 2012002</strain>
    </source>
</reference>
<name>A0A246R9X7_9ACTN</name>
<dbReference type="RefSeq" id="WP_088647618.1">
    <property type="nucleotide sequence ID" value="NZ_JBFAMK010000015.1"/>
</dbReference>
<feature type="region of interest" description="Disordered" evidence="1">
    <location>
        <begin position="142"/>
        <end position="166"/>
    </location>
</feature>
<organism evidence="3 4">
    <name type="scientific">Micromonospora wenchangensis</name>
    <dbReference type="NCBI Taxonomy" id="1185415"/>
    <lineage>
        <taxon>Bacteria</taxon>
        <taxon>Bacillati</taxon>
        <taxon>Actinomycetota</taxon>
        <taxon>Actinomycetes</taxon>
        <taxon>Micromonosporales</taxon>
        <taxon>Micromonosporaceae</taxon>
        <taxon>Micromonospora</taxon>
    </lineage>
</organism>
<dbReference type="Proteomes" id="UP000197174">
    <property type="component" value="Unassembled WGS sequence"/>
</dbReference>
<dbReference type="Gene3D" id="1.20.120.520">
    <property type="entry name" value="nmb1532 protein domain like"/>
    <property type="match status" value="1"/>
</dbReference>